<reference evidence="1 2" key="1">
    <citation type="journal article" date="2011" name="BMC Genomics">
        <title>Comparative genome analysis and genome-guided physiological analysis of Roseobacter litoralis.</title>
        <authorList>
            <person name="Kalhoefer D."/>
            <person name="Thole S."/>
            <person name="Voget S."/>
            <person name="Lehmann R."/>
            <person name="Liesegang H."/>
            <person name="Wollher A."/>
            <person name="Daniel R."/>
            <person name="Simon M."/>
            <person name="Brinkhoff T."/>
        </authorList>
    </citation>
    <scope>NUCLEOTIDE SEQUENCE [LARGE SCALE GENOMIC DNA]</scope>
    <source>
        <strain evidence="2">ATCC 49566 / DSM 6996 / JCM 21268 / NBRC 15278 / OCh 149</strain>
    </source>
</reference>
<dbReference type="GO" id="GO:0030246">
    <property type="term" value="F:carbohydrate binding"/>
    <property type="evidence" value="ECO:0007669"/>
    <property type="project" value="InterPro"/>
</dbReference>
<dbReference type="STRING" id="391595.RLO149_c043290"/>
<keyword evidence="2" id="KW-1185">Reference proteome</keyword>
<evidence type="ECO:0000313" key="2">
    <source>
        <dbReference type="Proteomes" id="UP000001353"/>
    </source>
</evidence>
<dbReference type="OrthoDB" id="9791280at2"/>
<name>F7ZI89_ROSLO</name>
<dbReference type="Gene3D" id="2.70.98.10">
    <property type="match status" value="1"/>
</dbReference>
<dbReference type="InterPro" id="IPR027839">
    <property type="entry name" value="DUF4432"/>
</dbReference>
<dbReference type="eggNOG" id="COG2017">
    <property type="taxonomic scope" value="Bacteria"/>
</dbReference>
<dbReference type="CDD" id="cd09023">
    <property type="entry name" value="Aldose_epim_Ec_c4013"/>
    <property type="match status" value="1"/>
</dbReference>
<dbReference type="HOGENOM" id="CLU_056939_0_0_5"/>
<dbReference type="InterPro" id="IPR014718">
    <property type="entry name" value="GH-type_carb-bd"/>
</dbReference>
<dbReference type="Proteomes" id="UP000001353">
    <property type="component" value="Chromosome"/>
</dbReference>
<dbReference type="EMBL" id="CP002623">
    <property type="protein sequence ID" value="AEI96225.1"/>
    <property type="molecule type" value="Genomic_DNA"/>
</dbReference>
<organism evidence="1 2">
    <name type="scientific">Roseobacter litoralis (strain ATCC 49566 / DSM 6996 / JCM 21268 / NBRC 15278 / OCh 149)</name>
    <dbReference type="NCBI Taxonomy" id="391595"/>
    <lineage>
        <taxon>Bacteria</taxon>
        <taxon>Pseudomonadati</taxon>
        <taxon>Pseudomonadota</taxon>
        <taxon>Alphaproteobacteria</taxon>
        <taxon>Rhodobacterales</taxon>
        <taxon>Roseobacteraceae</taxon>
        <taxon>Roseobacter</taxon>
    </lineage>
</organism>
<protein>
    <recommendedName>
        <fullName evidence="3">DUF4432 family protein</fullName>
    </recommendedName>
</protein>
<accession>F7ZI89</accession>
<evidence type="ECO:0008006" key="3">
    <source>
        <dbReference type="Google" id="ProtNLM"/>
    </source>
</evidence>
<dbReference type="RefSeq" id="WP_013964104.1">
    <property type="nucleotide sequence ID" value="NC_015730.1"/>
</dbReference>
<sequence>MDINEITRRSAHGRALADLKLVTVADGPGTGGRLLQLRTPAGLAADIALDRGGDLLRLSWKGREVGWHSAAMAPHPSPNTDAEHGLGFLRGFDGFIVTCGLDHHGLPAETSADDACYPPRDVHVHPLHGRISTARADLVTKEIDWQAGEIVIRLVIRQTSVFGENFELQRDYRFALEQGDIILTDRVTNRGFRPARHGILYHVNVGFPVLCETARLTGEHWELAKLMEMGALPKDDHVENVDVAPSPPDGQIGLRGGGVDLSLRYDPSCLPVTALWRAFQSGTYALGLEPQTDLSDKGTALLAAGEERGYRLHISVQDTQEDVLP</sequence>
<dbReference type="Pfam" id="PF14486">
    <property type="entry name" value="DUF4432"/>
    <property type="match status" value="1"/>
</dbReference>
<proteinExistence type="predicted"/>
<gene>
    <name evidence="1" type="ordered locus">RLO149_c043290</name>
</gene>
<evidence type="ECO:0000313" key="1">
    <source>
        <dbReference type="EMBL" id="AEI96225.1"/>
    </source>
</evidence>
<dbReference type="KEGG" id="rli:RLO149_c043290"/>
<dbReference type="AlphaFoldDB" id="F7ZI89"/>